<evidence type="ECO:0000256" key="1">
    <source>
        <dbReference type="SAM" id="Phobius"/>
    </source>
</evidence>
<dbReference type="InterPro" id="IPR006869">
    <property type="entry name" value="DUF547"/>
</dbReference>
<dbReference type="PANTHER" id="PTHR46361">
    <property type="entry name" value="ELECTRON CARRIER/ PROTEIN DISULFIDE OXIDOREDUCTASE"/>
    <property type="match status" value="1"/>
</dbReference>
<evidence type="ECO:0000313" key="4">
    <source>
        <dbReference type="Proteomes" id="UP000326354"/>
    </source>
</evidence>
<dbReference type="PANTHER" id="PTHR46361:SF3">
    <property type="entry name" value="ELECTRON CARRIER_ PROTEIN DISULFIDE OXIDOREDUCTASE"/>
    <property type="match status" value="1"/>
</dbReference>
<dbReference type="RefSeq" id="WP_173013284.1">
    <property type="nucleotide sequence ID" value="NZ_AP019860.1"/>
</dbReference>
<gene>
    <name evidence="3" type="ORF">UABAM_02561</name>
</gene>
<protein>
    <submittedName>
        <fullName evidence="3">Membrane protein</fullName>
    </submittedName>
</protein>
<feature type="transmembrane region" description="Helical" evidence="1">
    <location>
        <begin position="5"/>
        <end position="27"/>
    </location>
</feature>
<reference evidence="3 4" key="1">
    <citation type="submission" date="2019-08" db="EMBL/GenBank/DDBJ databases">
        <title>Complete genome sequence of Candidatus Uab amorphum.</title>
        <authorList>
            <person name="Shiratori T."/>
            <person name="Suzuki S."/>
            <person name="Kakizawa Y."/>
            <person name="Ishida K."/>
        </authorList>
    </citation>
    <scope>NUCLEOTIDE SEQUENCE [LARGE SCALE GENOMIC DNA]</scope>
    <source>
        <strain evidence="3 4">SRT547</strain>
    </source>
</reference>
<organism evidence="3 4">
    <name type="scientific">Uabimicrobium amorphum</name>
    <dbReference type="NCBI Taxonomy" id="2596890"/>
    <lineage>
        <taxon>Bacteria</taxon>
        <taxon>Pseudomonadati</taxon>
        <taxon>Planctomycetota</taxon>
        <taxon>Candidatus Uabimicrobiia</taxon>
        <taxon>Candidatus Uabimicrobiales</taxon>
        <taxon>Candidatus Uabimicrobiaceae</taxon>
        <taxon>Candidatus Uabimicrobium</taxon>
    </lineage>
</organism>
<dbReference type="EMBL" id="AP019860">
    <property type="protein sequence ID" value="BBM84205.1"/>
    <property type="molecule type" value="Genomic_DNA"/>
</dbReference>
<proteinExistence type="predicted"/>
<accession>A0A5S9IPB3</accession>
<keyword evidence="1" id="KW-0472">Membrane</keyword>
<name>A0A5S9IPB3_UABAM</name>
<keyword evidence="1" id="KW-0812">Transmembrane</keyword>
<keyword evidence="1" id="KW-1133">Transmembrane helix</keyword>
<dbReference type="KEGG" id="uam:UABAM_02561"/>
<evidence type="ECO:0000313" key="3">
    <source>
        <dbReference type="EMBL" id="BBM84205.1"/>
    </source>
</evidence>
<dbReference type="AlphaFoldDB" id="A0A5S9IPB3"/>
<feature type="domain" description="DUF547" evidence="2">
    <location>
        <begin position="90"/>
        <end position="196"/>
    </location>
</feature>
<dbReference type="Proteomes" id="UP000326354">
    <property type="component" value="Chromosome"/>
</dbReference>
<sequence>MKRAYVILIIVIIVAIIVGCSLIRTIFYPPAVEAGELYDNKGQSLSFSKWDKDLQEYVKNGSVNYSKWKENQQNLDDTLAYFKTIRRTQTARDHLLAAYINAYNAFTIKLILEYFPGIKGIRDIPSAKRWDAVRWEVGEKTVSLNQLEHDILRKEFIEPRIHFAIVCASIGCPHLLNRAYEGNILDTQLTEMTQNFFRRKENCKIDGNTVYLSSILDWFRGDFVRDELATKLQWFGEDYKKASQQVRLLMFVCKFAPKDIREKISKNYKNWSIKYTTYDWNLNGQ</sequence>
<dbReference type="Pfam" id="PF04784">
    <property type="entry name" value="DUF547"/>
    <property type="match status" value="1"/>
</dbReference>
<dbReference type="PROSITE" id="PS51257">
    <property type="entry name" value="PROKAR_LIPOPROTEIN"/>
    <property type="match status" value="1"/>
</dbReference>
<evidence type="ECO:0000259" key="2">
    <source>
        <dbReference type="Pfam" id="PF04784"/>
    </source>
</evidence>
<keyword evidence="4" id="KW-1185">Reference proteome</keyword>